<keyword evidence="2" id="KW-1185">Reference proteome</keyword>
<protein>
    <submittedName>
        <fullName evidence="1">Uncharacterized protein</fullName>
    </submittedName>
</protein>
<name>A0A5B9N9Z7_9CAUD</name>
<evidence type="ECO:0000313" key="1">
    <source>
        <dbReference type="EMBL" id="QEG09312.1"/>
    </source>
</evidence>
<gene>
    <name evidence="1" type="ORF">CPT_Pokken_094</name>
</gene>
<reference evidence="2" key="1">
    <citation type="submission" date="2019-06" db="EMBL/GenBank/DDBJ databases">
        <title>The complete genome of Stenotrophomonas phage Pokken.</title>
        <authorList>
            <person name="Hayden A."/>
            <person name="Martinez N."/>
            <person name="Moreland R."/>
            <person name="Liu M."/>
            <person name="Gonzalez C.F."/>
            <person name="Ramsey J."/>
        </authorList>
    </citation>
    <scope>NUCLEOTIDE SEQUENCE [LARGE SCALE GENOMIC DNA]</scope>
</reference>
<proteinExistence type="predicted"/>
<dbReference type="Proteomes" id="UP000324257">
    <property type="component" value="Segment"/>
</dbReference>
<accession>A0A5B9N9Z7</accession>
<evidence type="ECO:0000313" key="2">
    <source>
        <dbReference type="Proteomes" id="UP000324257"/>
    </source>
</evidence>
<organism evidence="1 2">
    <name type="scientific">Stenotrophomonas phage Pokken</name>
    <dbReference type="NCBI Taxonomy" id="2596674"/>
    <lineage>
        <taxon>Viruses</taxon>
        <taxon>Duplodnaviria</taxon>
        <taxon>Heunggongvirae</taxon>
        <taxon>Uroviricota</taxon>
        <taxon>Caudoviricetes</taxon>
        <taxon>Schitoviridae</taxon>
        <taxon>Pokkenvirus</taxon>
        <taxon>Pokkenvirus pokken</taxon>
    </lineage>
</organism>
<dbReference type="EMBL" id="MN062186">
    <property type="protein sequence ID" value="QEG09312.1"/>
    <property type="molecule type" value="Genomic_DNA"/>
</dbReference>
<sequence length="230" mass="25814">MSNELLTQEQLAQALPRSLRSMATQEFADKINNIVADPEIAEVVRDNFISYTKVLQEGKFKTEDYLNAVTYCTYKMMGYSNGESYAKTFPARHADQVARGLDARTISAYVAMYHKGKLVQAILEQSLIPFWLINQEARQKALNRQLWLMENSASEMVQTTAANSVLAHTDKPKDVAPLVNITVTDTGLDALRQGMRDLADAQLKQVAEGMPVKKIAEMSMARVIEHDDQQ</sequence>